<evidence type="ECO:0000313" key="1">
    <source>
        <dbReference type="EMBL" id="KHG30253.1"/>
    </source>
</evidence>
<organism evidence="1 2">
    <name type="scientific">Gossypium arboreum</name>
    <name type="common">Tree cotton</name>
    <name type="synonym">Gossypium nanking</name>
    <dbReference type="NCBI Taxonomy" id="29729"/>
    <lineage>
        <taxon>Eukaryota</taxon>
        <taxon>Viridiplantae</taxon>
        <taxon>Streptophyta</taxon>
        <taxon>Embryophyta</taxon>
        <taxon>Tracheophyta</taxon>
        <taxon>Spermatophyta</taxon>
        <taxon>Magnoliopsida</taxon>
        <taxon>eudicotyledons</taxon>
        <taxon>Gunneridae</taxon>
        <taxon>Pentapetalae</taxon>
        <taxon>rosids</taxon>
        <taxon>malvids</taxon>
        <taxon>Malvales</taxon>
        <taxon>Malvaceae</taxon>
        <taxon>Malvoideae</taxon>
        <taxon>Gossypium</taxon>
    </lineage>
</organism>
<protein>
    <submittedName>
        <fullName evidence="1">Uncharacterized protein</fullName>
    </submittedName>
</protein>
<reference evidence="2" key="1">
    <citation type="submission" date="2014-09" db="EMBL/GenBank/DDBJ databases">
        <authorList>
            <person name="Mudge J."/>
            <person name="Ramaraj T."/>
            <person name="Lindquist I.E."/>
            <person name="Bharti A.K."/>
            <person name="Sundararajan A."/>
            <person name="Cameron C.T."/>
            <person name="Woodward J.E."/>
            <person name="May G.D."/>
            <person name="Brubaker C."/>
            <person name="Broadhvest J."/>
            <person name="Wilkins T.A."/>
        </authorList>
    </citation>
    <scope>NUCLEOTIDE SEQUENCE</scope>
    <source>
        <strain evidence="2">cv. AKA8401</strain>
    </source>
</reference>
<dbReference type="AlphaFoldDB" id="A0A0B0PUV7"/>
<gene>
    <name evidence="1" type="ORF">F383_11900</name>
</gene>
<dbReference type="EMBL" id="KN455322">
    <property type="protein sequence ID" value="KHG30253.1"/>
    <property type="molecule type" value="Genomic_DNA"/>
</dbReference>
<keyword evidence="2" id="KW-1185">Reference proteome</keyword>
<dbReference type="Proteomes" id="UP000032142">
    <property type="component" value="Unassembled WGS sequence"/>
</dbReference>
<name>A0A0B0PUV7_GOSAR</name>
<accession>A0A0B0PUV7</accession>
<sequence length="54" mass="6077">MIYCEVTCVVLSTGYDVYRIIGSMCSTKCRLLCVLDNFDHVCSIKCRLLHVSDG</sequence>
<evidence type="ECO:0000313" key="2">
    <source>
        <dbReference type="Proteomes" id="UP000032142"/>
    </source>
</evidence>
<proteinExistence type="predicted"/>